<evidence type="ECO:0000259" key="3">
    <source>
        <dbReference type="Pfam" id="PF12331"/>
    </source>
</evidence>
<dbReference type="Proteomes" id="UP000053599">
    <property type="component" value="Unassembled WGS sequence"/>
</dbReference>
<name>A0A0D1W5I5_9EURO</name>
<gene>
    <name evidence="6" type="ORF">PV11_05900</name>
</gene>
<accession>A0A0D1W5I5</accession>
<organism evidence="6 7">
    <name type="scientific">Exophiala sideris</name>
    <dbReference type="NCBI Taxonomy" id="1016849"/>
    <lineage>
        <taxon>Eukaryota</taxon>
        <taxon>Fungi</taxon>
        <taxon>Dikarya</taxon>
        <taxon>Ascomycota</taxon>
        <taxon>Pezizomycotina</taxon>
        <taxon>Eurotiomycetes</taxon>
        <taxon>Chaetothyriomycetidae</taxon>
        <taxon>Chaetothyriales</taxon>
        <taxon>Herpotrichiellaceae</taxon>
        <taxon>Exophiala</taxon>
    </lineage>
</organism>
<dbReference type="Pfam" id="PF12331">
    <property type="entry name" value="Rad26-like_helical_rpts"/>
    <property type="match status" value="1"/>
</dbReference>
<dbReference type="Pfam" id="PF21046">
    <property type="entry name" value="Rad26-like_C"/>
    <property type="match status" value="1"/>
</dbReference>
<dbReference type="HOGENOM" id="CLU_013058_2_0_1"/>
<protein>
    <recommendedName>
        <fullName evidence="8">DNA repair protein Rad26</fullName>
    </recommendedName>
</protein>
<evidence type="ECO:0000256" key="1">
    <source>
        <dbReference type="SAM" id="Coils"/>
    </source>
</evidence>
<dbReference type="OrthoDB" id="5245063at2759"/>
<keyword evidence="1" id="KW-0175">Coiled coil</keyword>
<feature type="domain" description="Rad26-like N-terminal" evidence="5">
    <location>
        <begin position="345"/>
        <end position="389"/>
    </location>
</feature>
<feature type="domain" description="Rad26-like C-terminal" evidence="4">
    <location>
        <begin position="677"/>
        <end position="740"/>
    </location>
</feature>
<evidence type="ECO:0008006" key="8">
    <source>
        <dbReference type="Google" id="ProtNLM"/>
    </source>
</evidence>
<sequence>MNGMDDNEDETDLFDDDFDGLSETALQELEHHALLSTQQQIQNAAIPAQPAVRQAHPFRSADFADDSFEIVGDEGVATPAEEYDAFPLRREPAKPTAREQFRQQRYGQAYDGVGTREDDTSNAIQDEVMLDAGEDRDAFRGRIEKLLKERDNLTRELRNVKDAALMQKGEISIIRANFDKESKVFARQIGSLKKNMEEEQARHTAVMNAMVQKNNNLNTQYNFLQQEHQQGLQETRTLKQRLKERPQAEGDTATTPRRGVMSSLRDGFEDDDVMVVSPSKSTRRAKPPTPSKRKRKADGPSPIKPLVLRPTGPTTLEKPAQEAPQVERVIQIVRKDKRAEKNLRFLQSILDYRAKGHKEPLVESLVKFSLPSSAKTFSTILLEGTAHLKQDHFCGDLLQLFIELWSKSIKEQYYQPISLLVEVVNHLIDADMTAVDDGTVTTLTPLLQSTVAINAEKRVKHSPVNHSTFGKFRQTPQSVLNHEVKSTPCLELLLTMAYIISDDYDLLTLFWRLVNPEFVLMMLNAWQPIADITLILRLLATSTFTQTFGSICVNDQQAQIEQHIMNRICYLLWETPKVDEGLPPNTSIEICQFRVEVMDLLFRVAISSSAHPHDDPTHHGSQLIAIHPSAIARIVRSLYDEVAAMYDLTPSHALHAEIVNKGVQILFHVLELHGSEINLQEKLSIINGGVHKHRVVLTRLAFSEGFYIDRLITDDTVAMATSMLEESVTPDEADELIEAFPGFRGRGHAADDE</sequence>
<reference evidence="6 7" key="1">
    <citation type="submission" date="2015-01" db="EMBL/GenBank/DDBJ databases">
        <title>The Genome Sequence of Exophiala sideris CBS121828.</title>
        <authorList>
            <consortium name="The Broad Institute Genomics Platform"/>
            <person name="Cuomo C."/>
            <person name="de Hoog S."/>
            <person name="Gorbushina A."/>
            <person name="Stielow B."/>
            <person name="Teixiera M."/>
            <person name="Abouelleil A."/>
            <person name="Chapman S.B."/>
            <person name="Priest M."/>
            <person name="Young S.K."/>
            <person name="Wortman J."/>
            <person name="Nusbaum C."/>
            <person name="Birren B."/>
        </authorList>
    </citation>
    <scope>NUCLEOTIDE SEQUENCE [LARGE SCALE GENOMIC DNA]</scope>
    <source>
        <strain evidence="6 7">CBS 121828</strain>
    </source>
</reference>
<evidence type="ECO:0000256" key="2">
    <source>
        <dbReference type="SAM" id="MobiDB-lite"/>
    </source>
</evidence>
<proteinExistence type="predicted"/>
<feature type="coiled-coil region" evidence="1">
    <location>
        <begin position="207"/>
        <end position="234"/>
    </location>
</feature>
<feature type="domain" description="Rad26-like helical repeats" evidence="3">
    <location>
        <begin position="446"/>
        <end position="670"/>
    </location>
</feature>
<evidence type="ECO:0000313" key="7">
    <source>
        <dbReference type="Proteomes" id="UP000053599"/>
    </source>
</evidence>
<evidence type="ECO:0000313" key="6">
    <source>
        <dbReference type="EMBL" id="KIV83915.1"/>
    </source>
</evidence>
<feature type="coiled-coil region" evidence="1">
    <location>
        <begin position="136"/>
        <end position="163"/>
    </location>
</feature>
<dbReference type="STRING" id="1016849.A0A0D1W5I5"/>
<dbReference type="Pfam" id="PF21048">
    <property type="entry name" value="Rad26-like_N"/>
    <property type="match status" value="1"/>
</dbReference>
<evidence type="ECO:0000259" key="5">
    <source>
        <dbReference type="Pfam" id="PF21048"/>
    </source>
</evidence>
<feature type="region of interest" description="Disordered" evidence="2">
    <location>
        <begin position="240"/>
        <end position="322"/>
    </location>
</feature>
<evidence type="ECO:0000259" key="4">
    <source>
        <dbReference type="Pfam" id="PF21046"/>
    </source>
</evidence>
<dbReference type="InterPro" id="IPR048379">
    <property type="entry name" value="Rad26-like_C"/>
</dbReference>
<dbReference type="InterPro" id="IPR022093">
    <property type="entry name" value="Rad26-like_helical"/>
</dbReference>
<dbReference type="AlphaFoldDB" id="A0A0D1W5I5"/>
<dbReference type="EMBL" id="KN846952">
    <property type="protein sequence ID" value="KIV83915.1"/>
    <property type="molecule type" value="Genomic_DNA"/>
</dbReference>
<feature type="compositionally biased region" description="Basic residues" evidence="2">
    <location>
        <begin position="281"/>
        <end position="296"/>
    </location>
</feature>
<dbReference type="InterPro" id="IPR048380">
    <property type="entry name" value="Rad26-like_N"/>
</dbReference>